<dbReference type="EMBL" id="JBJUIK010000017">
    <property type="protein sequence ID" value="KAL3498736.1"/>
    <property type="molecule type" value="Genomic_DNA"/>
</dbReference>
<feature type="signal peptide" evidence="13">
    <location>
        <begin position="1"/>
        <end position="22"/>
    </location>
</feature>
<keyword evidence="16" id="KW-1185">Reference proteome</keyword>
<dbReference type="InterPro" id="IPR008972">
    <property type="entry name" value="Cupredoxin"/>
</dbReference>
<dbReference type="FunFam" id="2.60.40.420:FF:000067">
    <property type="entry name" value="Cupredoxin superfamily protein"/>
    <property type="match status" value="1"/>
</dbReference>
<dbReference type="PANTHER" id="PTHR33021:SF533">
    <property type="entry name" value="PHYTOCYANIN DOMAIN-CONTAINING PROTEIN"/>
    <property type="match status" value="1"/>
</dbReference>
<gene>
    <name evidence="15" type="ORF">ACH5RR_041468</name>
</gene>
<feature type="compositionally biased region" description="Pro residues" evidence="12">
    <location>
        <begin position="200"/>
        <end position="216"/>
    </location>
</feature>
<protein>
    <recommendedName>
        <fullName evidence="14">Phytocyanin domain-containing protein</fullName>
    </recommendedName>
</protein>
<evidence type="ECO:0000256" key="11">
    <source>
        <dbReference type="ARBA" id="ARBA00023180"/>
    </source>
</evidence>
<dbReference type="InterPro" id="IPR039391">
    <property type="entry name" value="Phytocyanin-like"/>
</dbReference>
<dbReference type="Pfam" id="PF02298">
    <property type="entry name" value="Cu_bind_like"/>
    <property type="match status" value="1"/>
</dbReference>
<comment type="subcellular location">
    <subcellularLocation>
        <location evidence="1">Membrane</location>
        <topology evidence="1">Single-pass type I membrane protein</topology>
    </subcellularLocation>
</comment>
<evidence type="ECO:0000256" key="7">
    <source>
        <dbReference type="ARBA" id="ARBA00022989"/>
    </source>
</evidence>
<feature type="chain" id="PRO_5044859963" description="Phytocyanin domain-containing protein" evidence="13">
    <location>
        <begin position="23"/>
        <end position="246"/>
    </location>
</feature>
<dbReference type="Gene3D" id="2.60.40.420">
    <property type="entry name" value="Cupredoxins - blue copper proteins"/>
    <property type="match status" value="1"/>
</dbReference>
<organism evidence="15 16">
    <name type="scientific">Cinchona calisaya</name>
    <dbReference type="NCBI Taxonomy" id="153742"/>
    <lineage>
        <taxon>Eukaryota</taxon>
        <taxon>Viridiplantae</taxon>
        <taxon>Streptophyta</taxon>
        <taxon>Embryophyta</taxon>
        <taxon>Tracheophyta</taxon>
        <taxon>Spermatophyta</taxon>
        <taxon>Magnoliopsida</taxon>
        <taxon>eudicotyledons</taxon>
        <taxon>Gunneridae</taxon>
        <taxon>Pentapetalae</taxon>
        <taxon>asterids</taxon>
        <taxon>lamiids</taxon>
        <taxon>Gentianales</taxon>
        <taxon>Rubiaceae</taxon>
        <taxon>Cinchonoideae</taxon>
        <taxon>Cinchoneae</taxon>
        <taxon>Cinchona</taxon>
    </lineage>
</organism>
<feature type="domain" description="Phytocyanin" evidence="14">
    <location>
        <begin position="94"/>
        <end position="194"/>
    </location>
</feature>
<name>A0ABD2XVG9_9GENT</name>
<evidence type="ECO:0000256" key="12">
    <source>
        <dbReference type="SAM" id="MobiDB-lite"/>
    </source>
</evidence>
<dbReference type="PANTHER" id="PTHR33021">
    <property type="entry name" value="BLUE COPPER PROTEIN"/>
    <property type="match status" value="1"/>
</dbReference>
<evidence type="ECO:0000256" key="13">
    <source>
        <dbReference type="SAM" id="SignalP"/>
    </source>
</evidence>
<evidence type="ECO:0000256" key="10">
    <source>
        <dbReference type="ARBA" id="ARBA00023157"/>
    </source>
</evidence>
<evidence type="ECO:0000256" key="1">
    <source>
        <dbReference type="ARBA" id="ARBA00004479"/>
    </source>
</evidence>
<keyword evidence="2" id="KW-0813">Transport</keyword>
<reference evidence="15 16" key="1">
    <citation type="submission" date="2024-11" db="EMBL/GenBank/DDBJ databases">
        <title>A near-complete genome assembly of Cinchona calisaya.</title>
        <authorList>
            <person name="Lian D.C."/>
            <person name="Zhao X.W."/>
            <person name="Wei L."/>
        </authorList>
    </citation>
    <scope>NUCLEOTIDE SEQUENCE [LARGE SCALE GENOMIC DNA]</scope>
    <source>
        <tissue evidence="15">Nenye</tissue>
    </source>
</reference>
<evidence type="ECO:0000256" key="2">
    <source>
        <dbReference type="ARBA" id="ARBA00022448"/>
    </source>
</evidence>
<feature type="region of interest" description="Disordered" evidence="12">
    <location>
        <begin position="199"/>
        <end position="224"/>
    </location>
</feature>
<evidence type="ECO:0000256" key="8">
    <source>
        <dbReference type="ARBA" id="ARBA00023008"/>
    </source>
</evidence>
<sequence length="246" mass="26504">MAFMHVIIALAIVAAVTTSTVAKDNRGWKLNFDYQTWAQEREFNVGGKHNIVVGDENGWKPNFDYQACAQGKEFNVRDSLIAFVATIVAPTMAKEFVVGDKNGWKLGVNYQEWAAGKEFYVGDTLVFNYKVGAHNVIKVNGTEFQQCAKPLKTPPLTTGHDVITLAAPGKKWYICGIGNHCKTGPMKLVINVLGSSETPSPAPAPTPALTPAPVPSKPGSGTTGVSPSRFFSLMVAALAIFLMIMA</sequence>
<evidence type="ECO:0000256" key="5">
    <source>
        <dbReference type="ARBA" id="ARBA00022729"/>
    </source>
</evidence>
<dbReference type="InterPro" id="IPR003245">
    <property type="entry name" value="Phytocyanin_dom"/>
</dbReference>
<dbReference type="PROSITE" id="PS51485">
    <property type="entry name" value="PHYTOCYANIN"/>
    <property type="match status" value="1"/>
</dbReference>
<proteinExistence type="predicted"/>
<evidence type="ECO:0000313" key="16">
    <source>
        <dbReference type="Proteomes" id="UP001630127"/>
    </source>
</evidence>
<dbReference type="GO" id="GO:0009610">
    <property type="term" value="P:response to symbiotic fungus"/>
    <property type="evidence" value="ECO:0007669"/>
    <property type="project" value="UniProtKB-ARBA"/>
</dbReference>
<accession>A0ABD2XVG9</accession>
<evidence type="ECO:0000256" key="6">
    <source>
        <dbReference type="ARBA" id="ARBA00022982"/>
    </source>
</evidence>
<keyword evidence="7" id="KW-1133">Transmembrane helix</keyword>
<keyword evidence="9" id="KW-0472">Membrane</keyword>
<evidence type="ECO:0000313" key="15">
    <source>
        <dbReference type="EMBL" id="KAL3498736.1"/>
    </source>
</evidence>
<keyword evidence="3" id="KW-0812">Transmembrane</keyword>
<dbReference type="AlphaFoldDB" id="A0ABD2XVG9"/>
<dbReference type="GO" id="GO:0046872">
    <property type="term" value="F:metal ion binding"/>
    <property type="evidence" value="ECO:0007669"/>
    <property type="project" value="UniProtKB-KW"/>
</dbReference>
<dbReference type="GO" id="GO:0016020">
    <property type="term" value="C:membrane"/>
    <property type="evidence" value="ECO:0007669"/>
    <property type="project" value="UniProtKB-SubCell"/>
</dbReference>
<dbReference type="SUPFAM" id="SSF49503">
    <property type="entry name" value="Cupredoxins"/>
    <property type="match status" value="1"/>
</dbReference>
<keyword evidence="5 13" id="KW-0732">Signal</keyword>
<keyword evidence="8" id="KW-0186">Copper</keyword>
<keyword evidence="11" id="KW-0325">Glycoprotein</keyword>
<evidence type="ECO:0000256" key="9">
    <source>
        <dbReference type="ARBA" id="ARBA00023136"/>
    </source>
</evidence>
<dbReference type="Proteomes" id="UP001630127">
    <property type="component" value="Unassembled WGS sequence"/>
</dbReference>
<keyword evidence="6" id="KW-0249">Electron transport</keyword>
<evidence type="ECO:0000256" key="4">
    <source>
        <dbReference type="ARBA" id="ARBA00022723"/>
    </source>
</evidence>
<comment type="caution">
    <text evidence="15">The sequence shown here is derived from an EMBL/GenBank/DDBJ whole genome shotgun (WGS) entry which is preliminary data.</text>
</comment>
<keyword evidence="4" id="KW-0479">Metal-binding</keyword>
<evidence type="ECO:0000256" key="3">
    <source>
        <dbReference type="ARBA" id="ARBA00022692"/>
    </source>
</evidence>
<evidence type="ECO:0000259" key="14">
    <source>
        <dbReference type="PROSITE" id="PS51485"/>
    </source>
</evidence>
<keyword evidence="10" id="KW-1015">Disulfide bond</keyword>
<dbReference type="CDD" id="cd04216">
    <property type="entry name" value="Phytocyanin"/>
    <property type="match status" value="1"/>
</dbReference>